<accession>W1WIM0</accession>
<feature type="non-terminal residue" evidence="2">
    <location>
        <position position="1"/>
    </location>
</feature>
<evidence type="ECO:0000256" key="1">
    <source>
        <dbReference type="SAM" id="MobiDB-lite"/>
    </source>
</evidence>
<name>W1WIM0_9ZZZZ</name>
<comment type="caution">
    <text evidence="2">The sequence shown here is derived from an EMBL/GenBank/DDBJ whole genome shotgun (WGS) entry which is preliminary data.</text>
</comment>
<dbReference type="EMBL" id="AZMM01018695">
    <property type="protein sequence ID" value="ETJ17993.1"/>
    <property type="molecule type" value="Genomic_DNA"/>
</dbReference>
<reference evidence="2" key="1">
    <citation type="submission" date="2013-12" db="EMBL/GenBank/DDBJ databases">
        <title>A Varibaculum cambriense genome reconstructed from a premature infant gut community with otherwise low bacterial novelty that shifts toward anaerobic metabolism during the third week of life.</title>
        <authorList>
            <person name="Brown C.T."/>
            <person name="Sharon I."/>
            <person name="Thomas B.C."/>
            <person name="Castelle C.J."/>
            <person name="Morowitz M.J."/>
            <person name="Banfield J.F."/>
        </authorList>
    </citation>
    <scope>NUCLEOTIDE SEQUENCE</scope>
</reference>
<proteinExistence type="predicted"/>
<protein>
    <submittedName>
        <fullName evidence="2">Uncharacterized protein</fullName>
    </submittedName>
</protein>
<organism evidence="2">
    <name type="scientific">human gut metagenome</name>
    <dbReference type="NCBI Taxonomy" id="408170"/>
    <lineage>
        <taxon>unclassified sequences</taxon>
        <taxon>metagenomes</taxon>
        <taxon>organismal metagenomes</taxon>
    </lineage>
</organism>
<feature type="region of interest" description="Disordered" evidence="1">
    <location>
        <begin position="50"/>
        <end position="69"/>
    </location>
</feature>
<dbReference type="AlphaFoldDB" id="W1WIM0"/>
<evidence type="ECO:0000313" key="2">
    <source>
        <dbReference type="EMBL" id="ETJ17993.1"/>
    </source>
</evidence>
<sequence>LIKSRIRFAIGVCIMTVFVFITYDNLQNIQAERNLPLGVTEIELTNWTKTREPEEIGDDEKKMNSHSDRVELNEGISSEEVESIDGLYKNVKEDGKNYLKLRTIKDVSSSSDITENVNVDTDKSEREVRGNKVLRTMINSGTSKELISYSIDELYGYLQSDKPIKWDNEGKITWDLHTCIDPQGNLNSIEWRMLSASFEITDKQIRLLQDGNAYAVLGIPADNKYGFELIMPYNNVASVFLNKNTTNINYETRRLLEKQRLNSKDIDYENTSSYTCSNATYHNSLSNHTDGYHIHMEDLSENAGKIKGTLMEMDLEEKLVMGENTIDILIGNFITSDSLKNNSCGFSKINLYIIEMPQMEISMKLYKYKNGKKDGQVVYFDDDYRPTNGDEVYVRIDIQNNSNKYTLKNLGFTKLNTNKNAGTIRLNMSPDSFIYNGNTLTDDIRCYKNGDTSEEYDISALKSLEPGGRITIMSDSLKYTVSKADIINNSIICVGSVRANYIRDELEFINVEKDMKVPISKDCGVLNIKCTIQNGDQDSNNEEKFLVNISSDKGFANLSIKPGHTYSVKNLNISEWHYINLIVPQDYEVVNSTTFKRSIQNKIFLNQQSTKNYTGNIEIQLKKKNNPYFYKNKQGKININVLDKSKDL</sequence>
<gene>
    <name evidence="2" type="ORF">Q604_UNBC18695G0001</name>
</gene>